<feature type="region of interest" description="Disordered" evidence="1">
    <location>
        <begin position="51"/>
        <end position="87"/>
    </location>
</feature>
<proteinExistence type="predicted"/>
<feature type="region of interest" description="Disordered" evidence="1">
    <location>
        <begin position="1"/>
        <end position="22"/>
    </location>
</feature>
<dbReference type="RefSeq" id="WP_131753960.1">
    <property type="nucleotide sequence ID" value="NZ_CAAAFK010000005.1"/>
</dbReference>
<name>A0ABS1B171_BURVI</name>
<dbReference type="EMBL" id="JADVKH010000071">
    <property type="protein sequence ID" value="MBJ9690162.1"/>
    <property type="molecule type" value="Genomic_DNA"/>
</dbReference>
<evidence type="ECO:0000256" key="1">
    <source>
        <dbReference type="SAM" id="MobiDB-lite"/>
    </source>
</evidence>
<reference evidence="2 3" key="1">
    <citation type="submission" date="2020-11" db="EMBL/GenBank/DDBJ databases">
        <title>Enhanced detection system for hospital associated transmission using whole genome sequencing surveillance.</title>
        <authorList>
            <person name="Harrison L.H."/>
            <person name="Van Tyne D."/>
            <person name="Marsh J.W."/>
            <person name="Griffith M.P."/>
            <person name="Snyder D.J."/>
            <person name="Cooper V.S."/>
            <person name="Mustapha M."/>
        </authorList>
    </citation>
    <scope>NUCLEOTIDE SEQUENCE [LARGE SCALE GENOMIC DNA]</scope>
    <source>
        <strain evidence="2 3">BC00020</strain>
    </source>
</reference>
<organism evidence="2 3">
    <name type="scientific">Burkholderia vietnamiensis</name>
    <dbReference type="NCBI Taxonomy" id="60552"/>
    <lineage>
        <taxon>Bacteria</taxon>
        <taxon>Pseudomonadati</taxon>
        <taxon>Pseudomonadota</taxon>
        <taxon>Betaproteobacteria</taxon>
        <taxon>Burkholderiales</taxon>
        <taxon>Burkholderiaceae</taxon>
        <taxon>Burkholderia</taxon>
        <taxon>Burkholderia cepacia complex</taxon>
    </lineage>
</organism>
<dbReference type="Proteomes" id="UP000808215">
    <property type="component" value="Unassembled WGS sequence"/>
</dbReference>
<accession>A0ABS1B171</accession>
<keyword evidence="3" id="KW-1185">Reference proteome</keyword>
<sequence length="87" mass="9291">MLRFNTLRREESVGASALPAPSGIEFNDVDTPGGAIGKPLAFQSNVRNAACRRTRHTRPSSAVPTHPAISASSVKDTPRAPVSMHRN</sequence>
<evidence type="ECO:0000313" key="3">
    <source>
        <dbReference type="Proteomes" id="UP000808215"/>
    </source>
</evidence>
<comment type="caution">
    <text evidence="2">The sequence shown here is derived from an EMBL/GenBank/DDBJ whole genome shotgun (WGS) entry which is preliminary data.</text>
</comment>
<protein>
    <submittedName>
        <fullName evidence="2">Uncharacterized protein</fullName>
    </submittedName>
</protein>
<evidence type="ECO:0000313" key="2">
    <source>
        <dbReference type="EMBL" id="MBJ9690162.1"/>
    </source>
</evidence>
<gene>
    <name evidence="2" type="ORF">I5589_24090</name>
</gene>